<dbReference type="Pfam" id="PF00850">
    <property type="entry name" value="Hist_deacetyl"/>
    <property type="match status" value="1"/>
</dbReference>
<protein>
    <submittedName>
        <fullName evidence="2">Histone deacetylase</fullName>
    </submittedName>
</protein>
<dbReference type="InterPro" id="IPR023696">
    <property type="entry name" value="Ureohydrolase_dom_sf"/>
</dbReference>
<dbReference type="EMBL" id="BLLF01000427">
    <property type="protein sequence ID" value="GFH11699.1"/>
    <property type="molecule type" value="Genomic_DNA"/>
</dbReference>
<dbReference type="Gene3D" id="3.40.800.20">
    <property type="entry name" value="Histone deacetylase domain"/>
    <property type="match status" value="1"/>
</dbReference>
<dbReference type="SUPFAM" id="SSF52768">
    <property type="entry name" value="Arginase/deacetylase"/>
    <property type="match status" value="1"/>
</dbReference>
<sequence>MGGQGCAVRLYYSVNVPLKDGMDDDSFEFLFKPILTKIMAQYQPGAIVLQSGADSLAQDKLGVFNLSIKGHAACHKYMASFGVPLLVLGGGGYKIKNVARCWTYETGVLLGPTQQPSSNTGSSLRPWAQHFPISQAQQAHQG</sequence>
<name>A0A699YYM2_HAELA</name>
<evidence type="ECO:0000259" key="1">
    <source>
        <dbReference type="Pfam" id="PF00850"/>
    </source>
</evidence>
<organism evidence="2 3">
    <name type="scientific">Haematococcus lacustris</name>
    <name type="common">Green alga</name>
    <name type="synonym">Haematococcus pluvialis</name>
    <dbReference type="NCBI Taxonomy" id="44745"/>
    <lineage>
        <taxon>Eukaryota</taxon>
        <taxon>Viridiplantae</taxon>
        <taxon>Chlorophyta</taxon>
        <taxon>core chlorophytes</taxon>
        <taxon>Chlorophyceae</taxon>
        <taxon>CS clade</taxon>
        <taxon>Chlamydomonadales</taxon>
        <taxon>Haematococcaceae</taxon>
        <taxon>Haematococcus</taxon>
    </lineage>
</organism>
<evidence type="ECO:0000313" key="2">
    <source>
        <dbReference type="EMBL" id="GFH11699.1"/>
    </source>
</evidence>
<dbReference type="PRINTS" id="PR01271">
    <property type="entry name" value="HISDACETLASE"/>
</dbReference>
<dbReference type="AlphaFoldDB" id="A0A699YYM2"/>
<accession>A0A699YYM2</accession>
<dbReference type="GO" id="GO:0004407">
    <property type="term" value="F:histone deacetylase activity"/>
    <property type="evidence" value="ECO:0007669"/>
    <property type="project" value="InterPro"/>
</dbReference>
<dbReference type="PANTHER" id="PTHR48252:SF77">
    <property type="entry name" value="HISTONE DEACETYLASE DOMAIN-CONTAINING PROTEIN"/>
    <property type="match status" value="1"/>
</dbReference>
<dbReference type="InterPro" id="IPR023801">
    <property type="entry name" value="His_deacetylse_dom"/>
</dbReference>
<gene>
    <name evidence="2" type="ORF">HaLaN_07243</name>
</gene>
<reference evidence="2 3" key="1">
    <citation type="submission" date="2020-02" db="EMBL/GenBank/DDBJ databases">
        <title>Draft genome sequence of Haematococcus lacustris strain NIES-144.</title>
        <authorList>
            <person name="Morimoto D."/>
            <person name="Nakagawa S."/>
            <person name="Yoshida T."/>
            <person name="Sawayama S."/>
        </authorList>
    </citation>
    <scope>NUCLEOTIDE SEQUENCE [LARGE SCALE GENOMIC DNA]</scope>
    <source>
        <strain evidence="2 3">NIES-144</strain>
    </source>
</reference>
<dbReference type="PANTHER" id="PTHR48252">
    <property type="entry name" value="HISTONE DEACETYLASE 2-RELATED"/>
    <property type="match status" value="1"/>
</dbReference>
<evidence type="ECO:0000313" key="3">
    <source>
        <dbReference type="Proteomes" id="UP000485058"/>
    </source>
</evidence>
<keyword evidence="3" id="KW-1185">Reference proteome</keyword>
<dbReference type="InterPro" id="IPR037138">
    <property type="entry name" value="His_deacetylse_dom_sf"/>
</dbReference>
<dbReference type="Proteomes" id="UP000485058">
    <property type="component" value="Unassembled WGS sequence"/>
</dbReference>
<comment type="caution">
    <text evidence="2">The sequence shown here is derived from an EMBL/GenBank/DDBJ whole genome shotgun (WGS) entry which is preliminary data.</text>
</comment>
<feature type="domain" description="Histone deacetylase" evidence="1">
    <location>
        <begin position="11"/>
        <end position="108"/>
    </location>
</feature>
<proteinExistence type="predicted"/>
<dbReference type="InterPro" id="IPR003084">
    <property type="entry name" value="HDAC_I/II"/>
</dbReference>